<gene>
    <name evidence="1" type="ORF">BU26DRAFT_237967</name>
</gene>
<evidence type="ECO:0000313" key="2">
    <source>
        <dbReference type="Proteomes" id="UP000800094"/>
    </source>
</evidence>
<reference evidence="1" key="1">
    <citation type="journal article" date="2020" name="Stud. Mycol.">
        <title>101 Dothideomycetes genomes: a test case for predicting lifestyles and emergence of pathogens.</title>
        <authorList>
            <person name="Haridas S."/>
            <person name="Albert R."/>
            <person name="Binder M."/>
            <person name="Bloem J."/>
            <person name="Labutti K."/>
            <person name="Salamov A."/>
            <person name="Andreopoulos B."/>
            <person name="Baker S."/>
            <person name="Barry K."/>
            <person name="Bills G."/>
            <person name="Bluhm B."/>
            <person name="Cannon C."/>
            <person name="Castanera R."/>
            <person name="Culley D."/>
            <person name="Daum C."/>
            <person name="Ezra D."/>
            <person name="Gonzalez J."/>
            <person name="Henrissat B."/>
            <person name="Kuo A."/>
            <person name="Liang C."/>
            <person name="Lipzen A."/>
            <person name="Lutzoni F."/>
            <person name="Magnuson J."/>
            <person name="Mondo S."/>
            <person name="Nolan M."/>
            <person name="Ohm R."/>
            <person name="Pangilinan J."/>
            <person name="Park H.-J."/>
            <person name="Ramirez L."/>
            <person name="Alfaro M."/>
            <person name="Sun H."/>
            <person name="Tritt A."/>
            <person name="Yoshinaga Y."/>
            <person name="Zwiers L.-H."/>
            <person name="Turgeon B."/>
            <person name="Goodwin S."/>
            <person name="Spatafora J."/>
            <person name="Crous P."/>
            <person name="Grigoriev I."/>
        </authorList>
    </citation>
    <scope>NUCLEOTIDE SEQUENCE</scope>
    <source>
        <strain evidence="1">CBS 122368</strain>
    </source>
</reference>
<dbReference type="AlphaFoldDB" id="A0A6A6HQP2"/>
<name>A0A6A6HQP2_9PLEO</name>
<proteinExistence type="predicted"/>
<sequence length="113" mass="11764">MINLCQYSSFCVNFLEDAFSSCNSARLSKSLLCHGNDRNRSGLALHPLTSPPCTVSGSTCSQAFAMAVGGHIESVNWANCPKCGYNNITGRETCEGTLADGSTCGAALPIAPA</sequence>
<dbReference type="RefSeq" id="XP_033675345.1">
    <property type="nucleotide sequence ID" value="XM_033820966.1"/>
</dbReference>
<protein>
    <submittedName>
        <fullName evidence="1">Uncharacterized protein</fullName>
    </submittedName>
</protein>
<accession>A0A6A6HQP2</accession>
<evidence type="ECO:0000313" key="1">
    <source>
        <dbReference type="EMBL" id="KAF2240341.1"/>
    </source>
</evidence>
<keyword evidence="2" id="KW-1185">Reference proteome</keyword>
<dbReference type="EMBL" id="ML987219">
    <property type="protein sequence ID" value="KAF2240341.1"/>
    <property type="molecule type" value="Genomic_DNA"/>
</dbReference>
<organism evidence="1 2">
    <name type="scientific">Trematosphaeria pertusa</name>
    <dbReference type="NCBI Taxonomy" id="390896"/>
    <lineage>
        <taxon>Eukaryota</taxon>
        <taxon>Fungi</taxon>
        <taxon>Dikarya</taxon>
        <taxon>Ascomycota</taxon>
        <taxon>Pezizomycotina</taxon>
        <taxon>Dothideomycetes</taxon>
        <taxon>Pleosporomycetidae</taxon>
        <taxon>Pleosporales</taxon>
        <taxon>Massarineae</taxon>
        <taxon>Trematosphaeriaceae</taxon>
        <taxon>Trematosphaeria</taxon>
    </lineage>
</organism>
<dbReference type="Proteomes" id="UP000800094">
    <property type="component" value="Unassembled WGS sequence"/>
</dbReference>
<dbReference type="GeneID" id="54574296"/>